<evidence type="ECO:0008006" key="3">
    <source>
        <dbReference type="Google" id="ProtNLM"/>
    </source>
</evidence>
<dbReference type="OrthoDB" id="5784688at2"/>
<dbReference type="HOGENOM" id="CLU_126563_1_0_4"/>
<dbReference type="eggNOG" id="ENOG502ZC0F">
    <property type="taxonomic scope" value="Bacteria"/>
</dbReference>
<dbReference type="DNASU" id="3179467"/>
<protein>
    <recommendedName>
        <fullName evidence="3">TIGR03757 family integrating conjugative element protein</fullName>
    </recommendedName>
</protein>
<dbReference type="KEGG" id="eba:ebA427"/>
<accession>Q5P8L3</accession>
<dbReference type="InterPro" id="IPR011090">
    <property type="entry name" value="Integr_conj_element_PFL4709"/>
</dbReference>
<dbReference type="AlphaFoldDB" id="Q5P8L3"/>
<dbReference type="RefSeq" id="WP_011236083.1">
    <property type="nucleotide sequence ID" value="NC_006513.1"/>
</dbReference>
<sequence>MSSLHTRLVTALVASIWAVPPVGAQEQVEIFLLATHEVRGAQGAKVFHVDAVEHLAASLSAGLPADPTQAAALARRRFDALSQAERQGAGAGAQALALAAQYGLTKVPAIVFDRRAVVYGVLDVEEARALYHAWRARGG</sequence>
<evidence type="ECO:0000313" key="2">
    <source>
        <dbReference type="Proteomes" id="UP000006552"/>
    </source>
</evidence>
<gene>
    <name evidence="1" type="ORF">ebA427</name>
</gene>
<dbReference type="EMBL" id="CR555306">
    <property type="protein sequence ID" value="CAI06346.1"/>
    <property type="molecule type" value="Genomic_DNA"/>
</dbReference>
<reference evidence="1 2" key="1">
    <citation type="journal article" date="2005" name="Arch. Microbiol.">
        <title>The genome sequence of an anaerobic aromatic-degrading denitrifying bacterium, strain EbN1.</title>
        <authorList>
            <person name="Rabus R."/>
            <person name="Kube M."/>
            <person name="Heider J."/>
            <person name="Beck A."/>
            <person name="Heitmann K."/>
            <person name="Widdel F."/>
            <person name="Reinhardt R."/>
        </authorList>
    </citation>
    <scope>NUCLEOTIDE SEQUENCE [LARGE SCALE GENOMIC DNA]</scope>
    <source>
        <strain evidence="1 2">EbN1</strain>
    </source>
</reference>
<proteinExistence type="predicted"/>
<dbReference type="Pfam" id="PF07511">
    <property type="entry name" value="DUF1525"/>
    <property type="match status" value="1"/>
</dbReference>
<dbReference type="NCBIfam" id="TIGR03757">
    <property type="entry name" value="conj_TIGR03757"/>
    <property type="match status" value="1"/>
</dbReference>
<evidence type="ECO:0000313" key="1">
    <source>
        <dbReference type="EMBL" id="CAI06346.1"/>
    </source>
</evidence>
<dbReference type="Proteomes" id="UP000006552">
    <property type="component" value="Chromosome"/>
</dbReference>
<name>Q5P8L3_AROAE</name>
<dbReference type="STRING" id="76114.ebA427"/>
<organism evidence="1 2">
    <name type="scientific">Aromatoleum aromaticum (strain DSM 19018 / LMG 30748 / EbN1)</name>
    <name type="common">Azoarcus sp. (strain EbN1)</name>
    <dbReference type="NCBI Taxonomy" id="76114"/>
    <lineage>
        <taxon>Bacteria</taxon>
        <taxon>Pseudomonadati</taxon>
        <taxon>Pseudomonadota</taxon>
        <taxon>Betaproteobacteria</taxon>
        <taxon>Rhodocyclales</taxon>
        <taxon>Rhodocyclaceae</taxon>
        <taxon>Aromatoleum</taxon>
    </lineage>
</organism>
<keyword evidence="2" id="KW-1185">Reference proteome</keyword>